<dbReference type="InterPro" id="IPR016217">
    <property type="entry name" value="N_fixation_NifU"/>
</dbReference>
<evidence type="ECO:0000313" key="15">
    <source>
        <dbReference type="Proteomes" id="UP000007844"/>
    </source>
</evidence>
<evidence type="ECO:0000256" key="2">
    <source>
        <dbReference type="ARBA" id="ARBA00015278"/>
    </source>
</evidence>
<dbReference type="AlphaFoldDB" id="F3YYX0"/>
<dbReference type="GO" id="GO:0005506">
    <property type="term" value="F:iron ion binding"/>
    <property type="evidence" value="ECO:0007669"/>
    <property type="project" value="InterPro"/>
</dbReference>
<comment type="cofactor">
    <cofactor evidence="8">
        <name>[2Fe-2S] cluster</name>
        <dbReference type="ChEBI" id="CHEBI:190135"/>
    </cofactor>
</comment>
<sequence length="285" mass="31261">MWEYTDKVKEHFLNPRNVGKIDDANAVGEVGSLACGDALKLYLKIDDKGVIRDAKFQTFGCASAIASSSVLTELVKGKTVEEARALTNKDIAGFLGGLPKEKMHCSVMGQEALEAALKNYWGERYVAPEAEGELICKCFGVTDEQIRRAIRENDLKTAEEVTQYTKAGGGCGECILDIERLLMEVRGEQAPAEGVAPVVEEKKPKRLTNIQRMQLVSKVIDEEIRPSLKKDGGDIELIDIDGLNVVVSLRGACVGCPSAQLTLKQLVERRLRETVEPDIVIQEAQ</sequence>
<dbReference type="EMBL" id="CP003221">
    <property type="protein sequence ID" value="EGJ49615.1"/>
    <property type="molecule type" value="Genomic_DNA"/>
</dbReference>
<accession>F3YYX0</accession>
<evidence type="ECO:0000256" key="8">
    <source>
        <dbReference type="ARBA" id="ARBA00034078"/>
    </source>
</evidence>
<dbReference type="STRING" id="690850.Desaf_1276"/>
<evidence type="ECO:0000259" key="11">
    <source>
        <dbReference type="Pfam" id="PF01106"/>
    </source>
</evidence>
<dbReference type="PIRSF" id="PIRSF000375">
    <property type="entry name" value="NifU"/>
    <property type="match status" value="1"/>
</dbReference>
<keyword evidence="6 10" id="KW-0411">Iron-sulfur</keyword>
<evidence type="ECO:0000256" key="3">
    <source>
        <dbReference type="ARBA" id="ARBA00022714"/>
    </source>
</evidence>
<feature type="binding site" evidence="10">
    <location>
        <position position="136"/>
    </location>
    <ligand>
        <name>[2Fe-2S] cluster</name>
        <dbReference type="ChEBI" id="CHEBI:190135"/>
    </ligand>
</feature>
<dbReference type="Pfam" id="PF01592">
    <property type="entry name" value="NifU_N"/>
    <property type="match status" value="1"/>
</dbReference>
<dbReference type="SUPFAM" id="SSF117916">
    <property type="entry name" value="Fe-S cluster assembly (FSCA) domain-like"/>
    <property type="match status" value="1"/>
</dbReference>
<evidence type="ECO:0000256" key="1">
    <source>
        <dbReference type="ARBA" id="ARBA00006420"/>
    </source>
</evidence>
<keyword evidence="7 9" id="KW-0535">Nitrogen fixation</keyword>
<keyword evidence="5 10" id="KW-0408">Iron</keyword>
<dbReference type="eggNOG" id="COG0694">
    <property type="taxonomic scope" value="Bacteria"/>
</dbReference>
<keyword evidence="4 10" id="KW-0479">Metal-binding</keyword>
<feature type="binding site" evidence="10">
    <location>
        <position position="174"/>
    </location>
    <ligand>
        <name>[2Fe-2S] cluster</name>
        <dbReference type="ChEBI" id="CHEBI:190135"/>
    </ligand>
</feature>
<dbReference type="InterPro" id="IPR001075">
    <property type="entry name" value="NIF_FeS_clus_asmbl_NifU_C"/>
</dbReference>
<evidence type="ECO:0000256" key="10">
    <source>
        <dbReference type="PIRSR" id="PIRSR000375-1"/>
    </source>
</evidence>
<organism evidence="14 15">
    <name type="scientific">Desulfocurvibacter africanus subsp. africanus str. Walvis Bay</name>
    <dbReference type="NCBI Taxonomy" id="690850"/>
    <lineage>
        <taxon>Bacteria</taxon>
        <taxon>Pseudomonadati</taxon>
        <taxon>Thermodesulfobacteriota</taxon>
        <taxon>Desulfovibrionia</taxon>
        <taxon>Desulfovibrionales</taxon>
        <taxon>Desulfovibrionaceae</taxon>
        <taxon>Desulfocurvibacter</taxon>
    </lineage>
</organism>
<dbReference type="NCBIfam" id="TIGR02000">
    <property type="entry name" value="NifU_proper"/>
    <property type="match status" value="1"/>
</dbReference>
<feature type="binding site" evidence="10">
    <location>
        <position position="171"/>
    </location>
    <ligand>
        <name>[2Fe-2S] cluster</name>
        <dbReference type="ChEBI" id="CHEBI:190135"/>
    </ligand>
</feature>
<dbReference type="Gene3D" id="3.30.300.130">
    <property type="entry name" value="Fe-S cluster assembly (FSCA)"/>
    <property type="match status" value="1"/>
</dbReference>
<dbReference type="GO" id="GO:0051537">
    <property type="term" value="F:2 iron, 2 sulfur cluster binding"/>
    <property type="evidence" value="ECO:0007669"/>
    <property type="project" value="UniProtKB-KW"/>
</dbReference>
<comment type="similarity">
    <text evidence="1 9">Belongs to the NifU family.</text>
</comment>
<evidence type="ECO:0000256" key="4">
    <source>
        <dbReference type="ARBA" id="ARBA00022723"/>
    </source>
</evidence>
<feature type="domain" description="BFD-like [2Fe-2S]-binding" evidence="13">
    <location>
        <begin position="134"/>
        <end position="183"/>
    </location>
</feature>
<keyword evidence="15" id="KW-1185">Reference proteome</keyword>
<dbReference type="CDD" id="cd19947">
    <property type="entry name" value="NifU_Fer2_BFD-like"/>
    <property type="match status" value="1"/>
</dbReference>
<protein>
    <recommendedName>
        <fullName evidence="2 9">Nitrogen fixation protein NifU</fullName>
    </recommendedName>
</protein>
<keyword evidence="3 10" id="KW-0001">2Fe-2S</keyword>
<feature type="binding site" evidence="10">
    <location>
        <position position="61"/>
    </location>
    <ligand>
        <name>Fe cation</name>
        <dbReference type="ChEBI" id="CHEBI:24875"/>
    </ligand>
</feature>
<dbReference type="InterPro" id="IPR010238">
    <property type="entry name" value="NIF_FeS_clus_asmbl_NifU"/>
</dbReference>
<dbReference type="eggNOG" id="COG0822">
    <property type="taxonomic scope" value="Bacteria"/>
</dbReference>
<dbReference type="Pfam" id="PF01106">
    <property type="entry name" value="NifU"/>
    <property type="match status" value="1"/>
</dbReference>
<feature type="binding site" evidence="10">
    <location>
        <position position="35"/>
    </location>
    <ligand>
        <name>Fe cation</name>
        <dbReference type="ChEBI" id="CHEBI:24875"/>
    </ligand>
</feature>
<gene>
    <name evidence="14" type="ORF">Desaf_1276</name>
</gene>
<proteinExistence type="inferred from homology"/>
<dbReference type="InterPro" id="IPR041854">
    <property type="entry name" value="BFD-like_2Fe2S-bd_dom_sf"/>
</dbReference>
<dbReference type="InterPro" id="IPR007419">
    <property type="entry name" value="BFD-like_2Fe2S-bd_dom"/>
</dbReference>
<dbReference type="GO" id="GO:0016226">
    <property type="term" value="P:iron-sulfur cluster assembly"/>
    <property type="evidence" value="ECO:0007669"/>
    <property type="project" value="InterPro"/>
</dbReference>
<comment type="function">
    <text evidence="9">May be involved in the formation or repair of [Fe-S] clusters present in iron-sulfur proteins.</text>
</comment>
<dbReference type="Proteomes" id="UP000007844">
    <property type="component" value="Chromosome"/>
</dbReference>
<comment type="cofactor">
    <cofactor evidence="10">
        <name>[2Fe-2S] cluster</name>
        <dbReference type="ChEBI" id="CHEBI:190135"/>
    </cofactor>
    <text evidence="10">Binds 1 [2Fe-2S] cluster per subunit.</text>
</comment>
<dbReference type="InterPro" id="IPR034904">
    <property type="entry name" value="FSCA_dom_sf"/>
</dbReference>
<reference evidence="14 15" key="1">
    <citation type="journal article" date="2011" name="J. Bacteriol.">
        <title>Genome sequence of the mercury-methylating and pleomorphic Desulfovibrio africanus Strain Walvis Bay.</title>
        <authorList>
            <person name="Brown S.D."/>
            <person name="Wall J.D."/>
            <person name="Kucken A.M."/>
            <person name="Gilmour C.C."/>
            <person name="Podar M."/>
            <person name="Brandt C.C."/>
            <person name="Teshima H."/>
            <person name="Detter J.C."/>
            <person name="Han C.S."/>
            <person name="Land M.L."/>
            <person name="Lucas S."/>
            <person name="Han J."/>
            <person name="Pennacchio L."/>
            <person name="Nolan M."/>
            <person name="Pitluck S."/>
            <person name="Woyke T."/>
            <person name="Goodwin L."/>
            <person name="Palumbo A.V."/>
            <person name="Elias D.A."/>
        </authorList>
    </citation>
    <scope>NUCLEOTIDE SEQUENCE [LARGE SCALE GENOMIC DNA]</scope>
    <source>
        <strain evidence="14 15">Walvis Bay</strain>
    </source>
</reference>
<feature type="binding site" evidence="10">
    <location>
        <position position="105"/>
    </location>
    <ligand>
        <name>Fe cation</name>
        <dbReference type="ChEBI" id="CHEBI:24875"/>
    </ligand>
</feature>
<dbReference type="HOGENOM" id="CLU_079283_0_0_7"/>
<dbReference type="InterPro" id="IPR002871">
    <property type="entry name" value="NIF_FeS_clus_asmbl_NifU_N"/>
</dbReference>
<dbReference type="RefSeq" id="WP_014259413.1">
    <property type="nucleotide sequence ID" value="NC_016629.1"/>
</dbReference>
<feature type="domain" description="NIF system FeS cluster assembly NifU N-terminal" evidence="12">
    <location>
        <begin position="3"/>
        <end position="123"/>
    </location>
</feature>
<name>F3YYX0_DESAF</name>
<evidence type="ECO:0000256" key="9">
    <source>
        <dbReference type="PIRNR" id="PIRNR000375"/>
    </source>
</evidence>
<evidence type="ECO:0000256" key="7">
    <source>
        <dbReference type="ARBA" id="ARBA00023231"/>
    </source>
</evidence>
<dbReference type="PANTHER" id="PTHR10093">
    <property type="entry name" value="IRON-SULFUR CLUSTER ASSEMBLY ENZYME NIFU HOMOLOG"/>
    <property type="match status" value="1"/>
</dbReference>
<feature type="domain" description="NIF system FeS cluster assembly NifU C-terminal" evidence="11">
    <location>
        <begin position="216"/>
        <end position="279"/>
    </location>
</feature>
<dbReference type="Gene3D" id="3.90.1010.10">
    <property type="match status" value="1"/>
</dbReference>
<evidence type="ECO:0000256" key="6">
    <source>
        <dbReference type="ARBA" id="ARBA00023014"/>
    </source>
</evidence>
<comment type="cofactor">
    <cofactor evidence="10">
        <name>Fe cation</name>
        <dbReference type="ChEBI" id="CHEBI:24875"/>
    </cofactor>
    <text evidence="10">Binds 1 Fe cation per subunit.</text>
</comment>
<feature type="binding site" evidence="10">
    <location>
        <position position="138"/>
    </location>
    <ligand>
        <name>[2Fe-2S] cluster</name>
        <dbReference type="ChEBI" id="CHEBI:190135"/>
    </ligand>
</feature>
<dbReference type="CDD" id="cd06664">
    <property type="entry name" value="IscU_like"/>
    <property type="match status" value="1"/>
</dbReference>
<evidence type="ECO:0000256" key="5">
    <source>
        <dbReference type="ARBA" id="ARBA00023004"/>
    </source>
</evidence>
<evidence type="ECO:0000313" key="14">
    <source>
        <dbReference type="EMBL" id="EGJ49615.1"/>
    </source>
</evidence>
<dbReference type="Gene3D" id="1.10.10.1100">
    <property type="entry name" value="BFD-like [2Fe-2S]-binding domain"/>
    <property type="match status" value="1"/>
</dbReference>
<dbReference type="Pfam" id="PF04324">
    <property type="entry name" value="Fer2_BFD"/>
    <property type="match status" value="1"/>
</dbReference>
<dbReference type="SUPFAM" id="SSF82649">
    <property type="entry name" value="SufE/NifU"/>
    <property type="match status" value="1"/>
</dbReference>
<evidence type="ECO:0000259" key="13">
    <source>
        <dbReference type="Pfam" id="PF04324"/>
    </source>
</evidence>
<evidence type="ECO:0000259" key="12">
    <source>
        <dbReference type="Pfam" id="PF01592"/>
    </source>
</evidence>
<dbReference type="KEGG" id="daf:Desaf_1276"/>